<reference evidence="12" key="1">
    <citation type="submission" date="2025-08" db="UniProtKB">
        <authorList>
            <consortium name="RefSeq"/>
        </authorList>
    </citation>
    <scope>IDENTIFICATION</scope>
</reference>
<keyword evidence="7" id="KW-0687">Ribonucleoprotein</keyword>
<evidence type="ECO:0000313" key="11">
    <source>
        <dbReference type="Proteomes" id="UP000515204"/>
    </source>
</evidence>
<dbReference type="InterPro" id="IPR001648">
    <property type="entry name" value="Ribosomal_bS18"/>
</dbReference>
<protein>
    <recommendedName>
        <fullName evidence="9">Small ribosomal subunit protein mS40</fullName>
    </recommendedName>
    <alternativeName>
        <fullName evidence="8">28S ribosomal protein S18-2, mitochondrial</fullName>
    </alternativeName>
    <alternativeName>
        <fullName evidence="10">28S ribosomal protein S18b, mitochondrial</fullName>
    </alternativeName>
</protein>
<dbReference type="PANTHER" id="PTHR13329">
    <property type="entry name" value="MITOCHONDRIAL RIBOSOMAL PROTEIN S18B"/>
    <property type="match status" value="1"/>
</dbReference>
<evidence type="ECO:0000256" key="8">
    <source>
        <dbReference type="ARBA" id="ARBA00032055"/>
    </source>
</evidence>
<dbReference type="GO" id="GO:0032543">
    <property type="term" value="P:mitochondrial translation"/>
    <property type="evidence" value="ECO:0007669"/>
    <property type="project" value="InterPro"/>
</dbReference>
<dbReference type="InterPro" id="IPR040054">
    <property type="entry name" value="MRPS18B"/>
</dbReference>
<dbReference type="Pfam" id="PF01084">
    <property type="entry name" value="Ribosomal_S18"/>
    <property type="match status" value="1"/>
</dbReference>
<dbReference type="Proteomes" id="UP000515204">
    <property type="component" value="Unplaced"/>
</dbReference>
<evidence type="ECO:0000256" key="2">
    <source>
        <dbReference type="ARBA" id="ARBA00006136"/>
    </source>
</evidence>
<dbReference type="GO" id="GO:0005840">
    <property type="term" value="C:ribosome"/>
    <property type="evidence" value="ECO:0007669"/>
    <property type="project" value="UniProtKB-KW"/>
</dbReference>
<keyword evidence="5 12" id="KW-0689">Ribosomal protein</keyword>
<sequence>MSILNTLHRVGMLERASLFHKLNVARSITCSLARLSENSKEQNISEEGTNALNTKLIITRKQVSVETSIKYMISDAYKQTYGNNPVWKLYRRNHKGALPPKKTREMCIRGNVICGNPCPLCRDEYLVLDYKNIKLLEQFINAYNGDTISYTKTGICQKKYKDLLVELARAKDYGTITFDVPIRQYDYSEWQPKH</sequence>
<name>A0A6P3WTA3_DINQU</name>
<evidence type="ECO:0000256" key="6">
    <source>
        <dbReference type="ARBA" id="ARBA00023128"/>
    </source>
</evidence>
<keyword evidence="4" id="KW-0809">Transit peptide</keyword>
<dbReference type="SUPFAM" id="SSF46911">
    <property type="entry name" value="Ribosomal protein S18"/>
    <property type="match status" value="1"/>
</dbReference>
<comment type="similarity">
    <text evidence="2">Belongs to the bacterial ribosomal protein bS18 family. Mitochondrion-specific ribosomal protein mS40 subfamily.</text>
</comment>
<evidence type="ECO:0000256" key="7">
    <source>
        <dbReference type="ARBA" id="ARBA00023274"/>
    </source>
</evidence>
<evidence type="ECO:0000256" key="5">
    <source>
        <dbReference type="ARBA" id="ARBA00022980"/>
    </source>
</evidence>
<dbReference type="CTD" id="28973"/>
<dbReference type="InterPro" id="IPR036870">
    <property type="entry name" value="Ribosomal_bS18_sf"/>
</dbReference>
<dbReference type="GO" id="GO:0003735">
    <property type="term" value="F:structural constituent of ribosome"/>
    <property type="evidence" value="ECO:0007669"/>
    <property type="project" value="InterPro"/>
</dbReference>
<evidence type="ECO:0000313" key="12">
    <source>
        <dbReference type="RefSeq" id="XP_014468889.1"/>
    </source>
</evidence>
<accession>A0A6P3WTA3</accession>
<keyword evidence="11" id="KW-1185">Reference proteome</keyword>
<gene>
    <name evidence="12" type="primary">LOC106741405</name>
</gene>
<dbReference type="GO" id="GO:0005739">
    <property type="term" value="C:mitochondrion"/>
    <property type="evidence" value="ECO:0007669"/>
    <property type="project" value="UniProtKB-SubCell"/>
</dbReference>
<evidence type="ECO:0000256" key="10">
    <source>
        <dbReference type="ARBA" id="ARBA00035515"/>
    </source>
</evidence>
<dbReference type="GO" id="GO:1990904">
    <property type="term" value="C:ribonucleoprotein complex"/>
    <property type="evidence" value="ECO:0007669"/>
    <property type="project" value="UniProtKB-KW"/>
</dbReference>
<organism evidence="11 12">
    <name type="scientific">Dinoponera quadriceps</name>
    <name type="common">South American ant</name>
    <dbReference type="NCBI Taxonomy" id="609295"/>
    <lineage>
        <taxon>Eukaryota</taxon>
        <taxon>Metazoa</taxon>
        <taxon>Ecdysozoa</taxon>
        <taxon>Arthropoda</taxon>
        <taxon>Hexapoda</taxon>
        <taxon>Insecta</taxon>
        <taxon>Pterygota</taxon>
        <taxon>Neoptera</taxon>
        <taxon>Endopterygota</taxon>
        <taxon>Hymenoptera</taxon>
        <taxon>Apocrita</taxon>
        <taxon>Aculeata</taxon>
        <taxon>Formicoidea</taxon>
        <taxon>Formicidae</taxon>
        <taxon>Ponerinae</taxon>
        <taxon>Ponerini</taxon>
        <taxon>Dinoponera</taxon>
    </lineage>
</organism>
<keyword evidence="3" id="KW-0597">Phosphoprotein</keyword>
<dbReference type="GeneID" id="106741405"/>
<keyword evidence="6" id="KW-0496">Mitochondrion</keyword>
<dbReference type="PANTHER" id="PTHR13329:SF2">
    <property type="entry name" value="SMALL RIBOSOMAL SUBUNIT PROTEIN MS40"/>
    <property type="match status" value="1"/>
</dbReference>
<comment type="subcellular location">
    <subcellularLocation>
        <location evidence="1">Mitochondrion</location>
    </subcellularLocation>
</comment>
<dbReference type="Gene3D" id="4.10.640.10">
    <property type="entry name" value="Ribosomal protein S18"/>
    <property type="match status" value="1"/>
</dbReference>
<dbReference type="KEGG" id="dqu:106741405"/>
<evidence type="ECO:0000256" key="9">
    <source>
        <dbReference type="ARBA" id="ARBA00035130"/>
    </source>
</evidence>
<proteinExistence type="inferred from homology"/>
<evidence type="ECO:0000256" key="1">
    <source>
        <dbReference type="ARBA" id="ARBA00004173"/>
    </source>
</evidence>
<evidence type="ECO:0000256" key="3">
    <source>
        <dbReference type="ARBA" id="ARBA00022553"/>
    </source>
</evidence>
<evidence type="ECO:0000256" key="4">
    <source>
        <dbReference type="ARBA" id="ARBA00022946"/>
    </source>
</evidence>
<dbReference type="RefSeq" id="XP_014468889.1">
    <property type="nucleotide sequence ID" value="XM_014613403.1"/>
</dbReference>
<dbReference type="OrthoDB" id="21463at2759"/>
<dbReference type="AlphaFoldDB" id="A0A6P3WTA3"/>